<dbReference type="Proteomes" id="UP000199251">
    <property type="component" value="Unassembled WGS sequence"/>
</dbReference>
<protein>
    <submittedName>
        <fullName evidence="5">Bifunctional aldehyde dehydrogenase/enoyl-CoA hydratase</fullName>
    </submittedName>
</protein>
<dbReference type="Gene3D" id="3.40.605.10">
    <property type="entry name" value="Aldehyde Dehydrogenase, Chain A, domain 1"/>
    <property type="match status" value="1"/>
</dbReference>
<dbReference type="AlphaFoldDB" id="A0A0E4CR21"/>
<evidence type="ECO:0000259" key="4">
    <source>
        <dbReference type="Pfam" id="PF00171"/>
    </source>
</evidence>
<accession>A0A0E4CR21</accession>
<dbReference type="EMBL" id="CTEE01000001">
    <property type="protein sequence ID" value="CQD22581.1"/>
    <property type="molecule type" value="Genomic_DNA"/>
</dbReference>
<evidence type="ECO:0000313" key="5">
    <source>
        <dbReference type="EMBL" id="CQD22581.1"/>
    </source>
</evidence>
<dbReference type="InterPro" id="IPR016163">
    <property type="entry name" value="Ald_DH_C"/>
</dbReference>
<organism evidence="5 6">
    <name type="scientific">Mycobacterium lentiflavum</name>
    <dbReference type="NCBI Taxonomy" id="141349"/>
    <lineage>
        <taxon>Bacteria</taxon>
        <taxon>Bacillati</taxon>
        <taxon>Actinomycetota</taxon>
        <taxon>Actinomycetes</taxon>
        <taxon>Mycobacteriales</taxon>
        <taxon>Mycobacteriaceae</taxon>
        <taxon>Mycobacterium</taxon>
        <taxon>Mycobacterium simiae complex</taxon>
    </lineage>
</organism>
<feature type="region of interest" description="Disordered" evidence="3">
    <location>
        <begin position="458"/>
        <end position="480"/>
    </location>
</feature>
<evidence type="ECO:0000313" key="6">
    <source>
        <dbReference type="Proteomes" id="UP000199251"/>
    </source>
</evidence>
<sequence>MLGGWQTPADTGRPLYDPTTCAEVARISTSPLDYRAVLDYARHVGGRELRKLNYAERAHILKGLGKKLSEHLDDFHSLSTKTGATKSDSRVDVDGGIGVLFFYGSRGMRELPESGPLLDGDIERIGKSGTFGVRHIYTPLTGAAVQINAFNFPVWGMLEKFAPAFLAGVPSVVKPASQTAYLSALVVRHITESGLLPEGALQLICAPPGDLVEQFTGQDLLSVTGSAATAARLRSHPAIVRNAVRFNSQADSLNCSILGPDALPDTPEFDLYISQLVTEMTVKAGQRCTAIRRALVPRNLLDPVTDAVSARLARVRVGNPASDDVDMGPLVSLQHRTDVRSALAELRLECQLVQGDPDKFELIDAEPEQGAFLPPLLLRCADPNAHAPHQVEAFGPVSTLIPYESAARAVELAARGKGSLAGSIVSYDSDFVHDVVLGLAPWHGRLLVLDRDDADESTGHGSAIPHAIHGGPGRAGGGEELGGIRAVLHHMQRTAIQGSPTVLERLAHSSLIGA</sequence>
<dbReference type="InterPro" id="IPR015590">
    <property type="entry name" value="Aldehyde_DH_dom"/>
</dbReference>
<proteinExistence type="inferred from homology"/>
<evidence type="ECO:0000256" key="2">
    <source>
        <dbReference type="ARBA" id="ARBA00023002"/>
    </source>
</evidence>
<dbReference type="CDD" id="cd07128">
    <property type="entry name" value="ALDH_MaoC-N"/>
    <property type="match status" value="1"/>
</dbReference>
<keyword evidence="2" id="KW-0560">Oxidoreductase</keyword>
<dbReference type="Pfam" id="PF00171">
    <property type="entry name" value="Aldedh"/>
    <property type="match status" value="1"/>
</dbReference>
<dbReference type="NCBIfam" id="NF008868">
    <property type="entry name" value="PRK11903.1"/>
    <property type="match status" value="1"/>
</dbReference>
<dbReference type="InterPro" id="IPR011966">
    <property type="entry name" value="PaaN-DH"/>
</dbReference>
<dbReference type="PANTHER" id="PTHR43111">
    <property type="entry name" value="ALDEHYDE DEHYDROGENASE B-RELATED"/>
    <property type="match status" value="1"/>
</dbReference>
<dbReference type="STRING" id="141349.BN1232_05671"/>
<feature type="domain" description="Aldehyde dehydrogenase" evidence="4">
    <location>
        <begin position="13"/>
        <end position="435"/>
    </location>
</feature>
<dbReference type="Gene3D" id="3.40.309.10">
    <property type="entry name" value="Aldehyde Dehydrogenase, Chain A, domain 2"/>
    <property type="match status" value="1"/>
</dbReference>
<dbReference type="NCBIfam" id="TIGR02278">
    <property type="entry name" value="PaaN-DH"/>
    <property type="match status" value="1"/>
</dbReference>
<dbReference type="InterPro" id="IPR016161">
    <property type="entry name" value="Ald_DH/histidinol_DH"/>
</dbReference>
<dbReference type="PANTHER" id="PTHR43111:SF1">
    <property type="entry name" value="ALDEHYDE DEHYDROGENASE B-RELATED"/>
    <property type="match status" value="1"/>
</dbReference>
<reference evidence="5 6" key="1">
    <citation type="submission" date="2015-03" db="EMBL/GenBank/DDBJ databases">
        <authorList>
            <person name="Urmite Genomes"/>
        </authorList>
    </citation>
    <scope>NUCLEOTIDE SEQUENCE [LARGE SCALE GENOMIC DNA]</scope>
    <source>
        <strain evidence="5 6">CSUR P1491</strain>
    </source>
</reference>
<evidence type="ECO:0000256" key="3">
    <source>
        <dbReference type="SAM" id="MobiDB-lite"/>
    </source>
</evidence>
<gene>
    <name evidence="5" type="ORF">BN1232_05671</name>
</gene>
<comment type="similarity">
    <text evidence="1">Belongs to the aldehyde dehydrogenase family.</text>
</comment>
<name>A0A0E4CR21_MYCLN</name>
<dbReference type="InterPro" id="IPR016162">
    <property type="entry name" value="Ald_DH_N"/>
</dbReference>
<evidence type="ECO:0000256" key="1">
    <source>
        <dbReference type="ARBA" id="ARBA00009986"/>
    </source>
</evidence>
<dbReference type="RefSeq" id="WP_217493157.1">
    <property type="nucleotide sequence ID" value="NZ_CTEE01000001.1"/>
</dbReference>
<dbReference type="GO" id="GO:0016620">
    <property type="term" value="F:oxidoreductase activity, acting on the aldehyde or oxo group of donors, NAD or NADP as acceptor"/>
    <property type="evidence" value="ECO:0007669"/>
    <property type="project" value="InterPro"/>
</dbReference>
<dbReference type="SUPFAM" id="SSF53720">
    <property type="entry name" value="ALDH-like"/>
    <property type="match status" value="1"/>
</dbReference>
<feature type="compositionally biased region" description="Gly residues" evidence="3">
    <location>
        <begin position="470"/>
        <end position="480"/>
    </location>
</feature>